<reference evidence="1" key="1">
    <citation type="submission" date="2018-02" db="EMBL/GenBank/DDBJ databases">
        <title>Rhizophora mucronata_Transcriptome.</title>
        <authorList>
            <person name="Meera S.P."/>
            <person name="Sreeshan A."/>
            <person name="Augustine A."/>
        </authorList>
    </citation>
    <scope>NUCLEOTIDE SEQUENCE</scope>
    <source>
        <tissue evidence="1">Leaf</tissue>
    </source>
</reference>
<accession>A0A2P2NCA4</accession>
<proteinExistence type="predicted"/>
<protein>
    <submittedName>
        <fullName evidence="1">Uncharacterized protein</fullName>
    </submittedName>
</protein>
<sequence length="24" mass="2722">MLKLLNLCHLLTFAICFIPCLMAV</sequence>
<dbReference type="EMBL" id="GGEC01059621">
    <property type="protein sequence ID" value="MBX40105.1"/>
    <property type="molecule type" value="Transcribed_RNA"/>
</dbReference>
<evidence type="ECO:0000313" key="1">
    <source>
        <dbReference type="EMBL" id="MBX40105.1"/>
    </source>
</evidence>
<organism evidence="1">
    <name type="scientific">Rhizophora mucronata</name>
    <name type="common">Asiatic mangrove</name>
    <dbReference type="NCBI Taxonomy" id="61149"/>
    <lineage>
        <taxon>Eukaryota</taxon>
        <taxon>Viridiplantae</taxon>
        <taxon>Streptophyta</taxon>
        <taxon>Embryophyta</taxon>
        <taxon>Tracheophyta</taxon>
        <taxon>Spermatophyta</taxon>
        <taxon>Magnoliopsida</taxon>
        <taxon>eudicotyledons</taxon>
        <taxon>Gunneridae</taxon>
        <taxon>Pentapetalae</taxon>
        <taxon>rosids</taxon>
        <taxon>fabids</taxon>
        <taxon>Malpighiales</taxon>
        <taxon>Rhizophoraceae</taxon>
        <taxon>Rhizophora</taxon>
    </lineage>
</organism>
<dbReference type="AlphaFoldDB" id="A0A2P2NCA4"/>
<name>A0A2P2NCA4_RHIMU</name>